<dbReference type="Proteomes" id="UP000007753">
    <property type="component" value="Plasmid pCHQ1"/>
</dbReference>
<gene>
    <name evidence="1" type="ordered locus">SJA_P1-00990</name>
</gene>
<keyword evidence="2" id="KW-1185">Reference proteome</keyword>
<organism evidence="1 2">
    <name type="scientific">Sphingobium indicum (strain DSM 16413 / CCM 7287 / MTCC 6362 / UT26 / NBRC 101211 / UT26S)</name>
    <name type="common">Sphingobium japonicum</name>
    <dbReference type="NCBI Taxonomy" id="452662"/>
    <lineage>
        <taxon>Bacteria</taxon>
        <taxon>Pseudomonadati</taxon>
        <taxon>Pseudomonadota</taxon>
        <taxon>Alphaproteobacteria</taxon>
        <taxon>Sphingomonadales</taxon>
        <taxon>Sphingomonadaceae</taxon>
        <taxon>Sphingobium</taxon>
    </lineage>
</organism>
<geneLocation type="plasmid" evidence="1 2">
    <name>pCHQ1</name>
</geneLocation>
<dbReference type="RefSeq" id="WP_013041642.1">
    <property type="nucleotide sequence ID" value="NC_014007.1"/>
</dbReference>
<accession>D4Z8W9</accession>
<keyword evidence="1" id="KW-0614">Plasmid</keyword>
<protein>
    <submittedName>
        <fullName evidence="1">Uncharacterized protein</fullName>
    </submittedName>
</protein>
<reference evidence="1 2" key="1">
    <citation type="journal article" date="2010" name="J. Bacteriol.">
        <title>Complete genome sequence of the representative gamma-hexachlorocyclohexane-degrading bacterium Sphingobium japonicum UT26.</title>
        <authorList>
            <person name="Nagata Y."/>
            <person name="Ohtsubo Y."/>
            <person name="Endo R."/>
            <person name="Ichikawa N."/>
            <person name="Ankai A."/>
            <person name="Oguchi A."/>
            <person name="Fukui S."/>
            <person name="Fujita N."/>
            <person name="Tsuda M."/>
        </authorList>
    </citation>
    <scope>NUCLEOTIDE SEQUENCE [LARGE SCALE GENOMIC DNA]</scope>
    <source>
        <strain evidence="2">DSM 16413 / CCM 7287 / MTCC 6362 / UT26 / NBRC 101211 / UT26S</strain>
        <plasmid evidence="1 2">pCHQ1</plasmid>
    </source>
</reference>
<evidence type="ECO:0000313" key="1">
    <source>
        <dbReference type="EMBL" id="BAI99051.1"/>
    </source>
</evidence>
<evidence type="ECO:0000313" key="2">
    <source>
        <dbReference type="Proteomes" id="UP000007753"/>
    </source>
</evidence>
<dbReference type="GeneID" id="29275664"/>
<dbReference type="KEGG" id="sjp:SJA_P1-00990"/>
<sequence>MAQSRTYKLRLSKEGIDLFLQCHCRLAHLLQNFIPYGVTLMVAVAILEGQDACDVVAELEEQRLHHCIGDNIRFVGSSTALIDATKRVSDKLLNRHECPSAPQMGHLYIIALLSLASAEDRQLVEAFERVAPPRRRSRQG</sequence>
<dbReference type="HOGENOM" id="CLU_132622_0_0_5"/>
<proteinExistence type="predicted"/>
<name>D4Z8W9_SPHIU</name>
<dbReference type="AlphaFoldDB" id="D4Z8W9"/>
<dbReference type="EMBL" id="AP010805">
    <property type="protein sequence ID" value="BAI99051.1"/>
    <property type="molecule type" value="Genomic_DNA"/>
</dbReference>